<proteinExistence type="predicted"/>
<name>A0ABD1RE56_9LAMI</name>
<dbReference type="Proteomes" id="UP001604336">
    <property type="component" value="Unassembled WGS sequence"/>
</dbReference>
<feature type="region of interest" description="Disordered" evidence="1">
    <location>
        <begin position="1"/>
        <end position="27"/>
    </location>
</feature>
<comment type="caution">
    <text evidence="2">The sequence shown here is derived from an EMBL/GenBank/DDBJ whole genome shotgun (WGS) entry which is preliminary data.</text>
</comment>
<keyword evidence="3" id="KW-1185">Reference proteome</keyword>
<dbReference type="EMBL" id="JBFOLK010000009">
    <property type="protein sequence ID" value="KAL2486711.1"/>
    <property type="molecule type" value="Genomic_DNA"/>
</dbReference>
<dbReference type="PANTHER" id="PTHR11439:SF496">
    <property type="entry name" value="RNA-DIRECTED DNA POLYMERASE"/>
    <property type="match status" value="1"/>
</dbReference>
<gene>
    <name evidence="2" type="ORF">Adt_31467</name>
</gene>
<dbReference type="PANTHER" id="PTHR11439">
    <property type="entry name" value="GAG-POL-RELATED RETROTRANSPOSON"/>
    <property type="match status" value="1"/>
</dbReference>
<evidence type="ECO:0000313" key="2">
    <source>
        <dbReference type="EMBL" id="KAL2486711.1"/>
    </source>
</evidence>
<evidence type="ECO:0000313" key="3">
    <source>
        <dbReference type="Proteomes" id="UP001604336"/>
    </source>
</evidence>
<sequence length="175" mass="19699">MTEPAFDEVRIGNGEPSVPEDTAALRKSSRVIHPPRRYDLLITNDALLVEEDEPTTYAESKSNVDSKRWFQANPGKKHWIAVKNILKYLRRTKDMFLVYGGNELRVQVGKVPKQERTADSTTEAEYIAASEAEKEAVWIKKFISELGVVPSIVDPISLYCDNNGAIAQAKEPRSH</sequence>
<dbReference type="AlphaFoldDB" id="A0ABD1RE56"/>
<organism evidence="2 3">
    <name type="scientific">Abeliophyllum distichum</name>
    <dbReference type="NCBI Taxonomy" id="126358"/>
    <lineage>
        <taxon>Eukaryota</taxon>
        <taxon>Viridiplantae</taxon>
        <taxon>Streptophyta</taxon>
        <taxon>Embryophyta</taxon>
        <taxon>Tracheophyta</taxon>
        <taxon>Spermatophyta</taxon>
        <taxon>Magnoliopsida</taxon>
        <taxon>eudicotyledons</taxon>
        <taxon>Gunneridae</taxon>
        <taxon>Pentapetalae</taxon>
        <taxon>asterids</taxon>
        <taxon>lamiids</taxon>
        <taxon>Lamiales</taxon>
        <taxon>Oleaceae</taxon>
        <taxon>Forsythieae</taxon>
        <taxon>Abeliophyllum</taxon>
    </lineage>
</organism>
<protein>
    <recommendedName>
        <fullName evidence="4">Retrotransposon protein, putative, Ty1-copia subclass</fullName>
    </recommendedName>
</protein>
<reference evidence="3" key="1">
    <citation type="submission" date="2024-07" db="EMBL/GenBank/DDBJ databases">
        <title>Two chromosome-level genome assemblies of Korean endemic species Abeliophyllum distichum and Forsythia ovata (Oleaceae).</title>
        <authorList>
            <person name="Jang H."/>
        </authorList>
    </citation>
    <scope>NUCLEOTIDE SEQUENCE [LARGE SCALE GENOMIC DNA]</scope>
</reference>
<accession>A0ABD1RE56</accession>
<evidence type="ECO:0008006" key="4">
    <source>
        <dbReference type="Google" id="ProtNLM"/>
    </source>
</evidence>
<dbReference type="CDD" id="cd09272">
    <property type="entry name" value="RNase_HI_RT_Ty1"/>
    <property type="match status" value="1"/>
</dbReference>
<evidence type="ECO:0000256" key="1">
    <source>
        <dbReference type="SAM" id="MobiDB-lite"/>
    </source>
</evidence>